<dbReference type="EMBL" id="CP017415">
    <property type="protein sequence ID" value="AOU98532.1"/>
    <property type="molecule type" value="Genomic_DNA"/>
</dbReference>
<keyword evidence="2" id="KW-1185">Reference proteome</keyword>
<protein>
    <submittedName>
        <fullName evidence="1">Uncharacterized protein</fullName>
    </submittedName>
</protein>
<proteinExistence type="predicted"/>
<dbReference type="Proteomes" id="UP000095401">
    <property type="component" value="Chromosome"/>
</dbReference>
<dbReference type="KEGG" id="aprs:BI364_11705"/>
<name>A0A1D8IPZ0_9GAMM</name>
<evidence type="ECO:0000313" key="2">
    <source>
        <dbReference type="Proteomes" id="UP000095401"/>
    </source>
</evidence>
<sequence>MNGTGNSFVAPAISTIANYGQLQNTQVYLSKRAQVEFTYPMSRSAINLELYDERQIYQSGPISEYRTTGGNIGLQWAVTQRSQVHADFDRMRFSSSAQPADYLNITNIGWTYYLLPTATFSFDVSRQNRTSNVPVSGYVANSVSAVINATF</sequence>
<dbReference type="AlphaFoldDB" id="A0A1D8IPZ0"/>
<accession>A0A1D8IPZ0</accession>
<reference evidence="2" key="1">
    <citation type="submission" date="2016-09" db="EMBL/GenBank/DDBJ databases">
        <title>Acidihalobacter prosperus F5.</title>
        <authorList>
            <person name="Khaleque H.N."/>
            <person name="Ramsay J.P."/>
            <person name="Kaksonen A.H."/>
            <person name="Boxall N.J."/>
            <person name="Watkin E.L.J."/>
        </authorList>
    </citation>
    <scope>NUCLEOTIDE SEQUENCE [LARGE SCALE GENOMIC DNA]</scope>
    <source>
        <strain evidence="2">F5</strain>
    </source>
</reference>
<gene>
    <name evidence="1" type="ORF">BI364_11705</name>
</gene>
<evidence type="ECO:0000313" key="1">
    <source>
        <dbReference type="EMBL" id="AOU98532.1"/>
    </source>
</evidence>
<organism evidence="1 2">
    <name type="scientific">Acidihalobacter yilgarnensis</name>
    <dbReference type="NCBI Taxonomy" id="2819280"/>
    <lineage>
        <taxon>Bacteria</taxon>
        <taxon>Pseudomonadati</taxon>
        <taxon>Pseudomonadota</taxon>
        <taxon>Gammaproteobacteria</taxon>
        <taxon>Chromatiales</taxon>
        <taxon>Ectothiorhodospiraceae</taxon>
        <taxon>Acidihalobacter</taxon>
    </lineage>
</organism>